<keyword evidence="2" id="KW-0812">Transmembrane</keyword>
<gene>
    <name evidence="3" type="ORF">scyTo_0014973</name>
</gene>
<reference evidence="3 4" key="1">
    <citation type="journal article" date="2018" name="Nat. Ecol. Evol.">
        <title>Shark genomes provide insights into elasmobranch evolution and the origin of vertebrates.</title>
        <authorList>
            <person name="Hara Y"/>
            <person name="Yamaguchi K"/>
            <person name="Onimaru K"/>
            <person name="Kadota M"/>
            <person name="Koyanagi M"/>
            <person name="Keeley SD"/>
            <person name="Tatsumi K"/>
            <person name="Tanaka K"/>
            <person name="Motone F"/>
            <person name="Kageyama Y"/>
            <person name="Nozu R"/>
            <person name="Adachi N"/>
            <person name="Nishimura O"/>
            <person name="Nakagawa R"/>
            <person name="Tanegashima C"/>
            <person name="Kiyatake I"/>
            <person name="Matsumoto R"/>
            <person name="Murakumo K"/>
            <person name="Nishida K"/>
            <person name="Terakita A"/>
            <person name="Kuratani S"/>
            <person name="Sato K"/>
            <person name="Hyodo S Kuraku.S."/>
        </authorList>
    </citation>
    <scope>NUCLEOTIDE SEQUENCE [LARGE SCALE GENOMIC DNA]</scope>
</reference>
<proteinExistence type="inferred from homology"/>
<evidence type="ECO:0000313" key="3">
    <source>
        <dbReference type="EMBL" id="GCB66247.1"/>
    </source>
</evidence>
<keyword evidence="2" id="KW-0472">Membrane</keyword>
<keyword evidence="2" id="KW-1133">Transmembrane helix</keyword>
<name>A0A401NZF2_SCYTO</name>
<dbReference type="Proteomes" id="UP000288216">
    <property type="component" value="Unassembled WGS sequence"/>
</dbReference>
<evidence type="ECO:0000256" key="1">
    <source>
        <dbReference type="ARBA" id="ARBA00005280"/>
    </source>
</evidence>
<comment type="caution">
    <text evidence="3">The sequence shown here is derived from an EMBL/GenBank/DDBJ whole genome shotgun (WGS) entry which is preliminary data.</text>
</comment>
<accession>A0A401NZF2</accession>
<keyword evidence="4" id="KW-1185">Reference proteome</keyword>
<dbReference type="AlphaFoldDB" id="A0A401NZF2"/>
<organism evidence="3 4">
    <name type="scientific">Scyliorhinus torazame</name>
    <name type="common">Cloudy catshark</name>
    <name type="synonym">Catulus torazame</name>
    <dbReference type="NCBI Taxonomy" id="75743"/>
    <lineage>
        <taxon>Eukaryota</taxon>
        <taxon>Metazoa</taxon>
        <taxon>Chordata</taxon>
        <taxon>Craniata</taxon>
        <taxon>Vertebrata</taxon>
        <taxon>Chondrichthyes</taxon>
        <taxon>Elasmobranchii</taxon>
        <taxon>Galeomorphii</taxon>
        <taxon>Galeoidea</taxon>
        <taxon>Carcharhiniformes</taxon>
        <taxon>Scyliorhinidae</taxon>
        <taxon>Scyliorhinus</taxon>
    </lineage>
</organism>
<dbReference type="PANTHER" id="PTHR13281:SF0">
    <property type="entry name" value="TRANSMEMBRANE PROTEIN 70, MITOCHONDRIAL"/>
    <property type="match status" value="1"/>
</dbReference>
<dbReference type="GO" id="GO:0033615">
    <property type="term" value="P:mitochondrial proton-transporting ATP synthase complex assembly"/>
    <property type="evidence" value="ECO:0007669"/>
    <property type="project" value="TreeGrafter"/>
</dbReference>
<dbReference type="EMBL" id="BFAA01008268">
    <property type="protein sequence ID" value="GCB66247.1"/>
    <property type="molecule type" value="Genomic_DNA"/>
</dbReference>
<protein>
    <recommendedName>
        <fullName evidence="5">Transmembrane protein 70</fullName>
    </recommendedName>
</protein>
<dbReference type="STRING" id="75743.A0A401NZF2"/>
<sequence>MANGAFVCSDVEAEGVKMAAAVLMWSGRSVALSRARVIVSRPAVWPFCDDSVNKNCDTSRLLDSQRLNNAGGPRLTGICRSGQINLAFSQPFRCFRSDGNAMEGRLIYSGNLARVVLGVKFFSYSTSIFSLCVMPYVLLQSGLGIQSPALQIAFCGTMGFFTFLSPTVLHLLTKGYVVRLYHDEKTDNYTAITYNVLLQQKKTVFHQKDVTVPGVSKMFTTFYANRKSLLVNPVLFWHPNDYSHLMGYDQPFSFNLDELKK</sequence>
<dbReference type="InterPro" id="IPR045325">
    <property type="entry name" value="TMEM70/TMEM186/TMEM223"/>
</dbReference>
<dbReference type="Pfam" id="PF06979">
    <property type="entry name" value="TMEM70"/>
    <property type="match status" value="1"/>
</dbReference>
<dbReference type="InterPro" id="IPR009724">
    <property type="entry name" value="TMEM70"/>
</dbReference>
<dbReference type="GO" id="GO:0031966">
    <property type="term" value="C:mitochondrial membrane"/>
    <property type="evidence" value="ECO:0007669"/>
    <property type="project" value="TreeGrafter"/>
</dbReference>
<dbReference type="OrthoDB" id="156886at2759"/>
<dbReference type="OMA" id="KEDCEDQ"/>
<evidence type="ECO:0000313" key="4">
    <source>
        <dbReference type="Proteomes" id="UP000288216"/>
    </source>
</evidence>
<evidence type="ECO:0000256" key="2">
    <source>
        <dbReference type="SAM" id="Phobius"/>
    </source>
</evidence>
<feature type="transmembrane region" description="Helical" evidence="2">
    <location>
        <begin position="115"/>
        <end position="138"/>
    </location>
</feature>
<dbReference type="PANTHER" id="PTHR13281">
    <property type="entry name" value="TRANSMEMBRANE PROTEIN 70, MITOCHONDRIAL"/>
    <property type="match status" value="1"/>
</dbReference>
<evidence type="ECO:0008006" key="5">
    <source>
        <dbReference type="Google" id="ProtNLM"/>
    </source>
</evidence>
<feature type="transmembrane region" description="Helical" evidence="2">
    <location>
        <begin position="150"/>
        <end position="172"/>
    </location>
</feature>
<comment type="similarity">
    <text evidence="1">Belongs to the TMEM70 family.</text>
</comment>